<feature type="domain" description="N-acetyltransferase" evidence="1">
    <location>
        <begin position="24"/>
        <end position="155"/>
    </location>
</feature>
<proteinExistence type="predicted"/>
<dbReference type="SUPFAM" id="SSF55729">
    <property type="entry name" value="Acyl-CoA N-acyltransferases (Nat)"/>
    <property type="match status" value="1"/>
</dbReference>
<dbReference type="Gene3D" id="3.40.630.30">
    <property type="match status" value="1"/>
</dbReference>
<name>A0A449BBI7_HAPAX</name>
<dbReference type="InterPro" id="IPR000182">
    <property type="entry name" value="GNAT_dom"/>
</dbReference>
<reference evidence="2 3" key="1">
    <citation type="submission" date="2019-01" db="EMBL/GenBank/DDBJ databases">
        <authorList>
            <consortium name="Pathogen Informatics"/>
        </authorList>
    </citation>
    <scope>NUCLEOTIDE SEQUENCE [LARGE SCALE GENOMIC DNA]</scope>
    <source>
        <strain evidence="2 3">NCTC10138</strain>
    </source>
</reference>
<dbReference type="STRING" id="1278311.GCA_000428705_00688"/>
<dbReference type="KEGG" id="aaxa:NCTC10138_00159"/>
<evidence type="ECO:0000313" key="2">
    <source>
        <dbReference type="EMBL" id="VEU79797.1"/>
    </source>
</evidence>
<dbReference type="Pfam" id="PF00583">
    <property type="entry name" value="Acetyltransf_1"/>
    <property type="match status" value="1"/>
</dbReference>
<protein>
    <recommendedName>
        <fullName evidence="1">N-acetyltransferase domain-containing protein</fullName>
    </recommendedName>
</protein>
<sequence>MYYDLIVNLYHEYKINVDLKTDKVSIKRLLSPNSDALVEFVLKNFTKGWAAEVKAAIYKNNPTCFIAVSDNEIVGFACYDATAKGYFGPTGVNEKFRGLNIGQVLLQKCLTAMKNDGYGYAIIGSVGEKVISFYSKYIELTPVSSVNSVYTRLINK</sequence>
<dbReference type="GO" id="GO:0016747">
    <property type="term" value="F:acyltransferase activity, transferring groups other than amino-acyl groups"/>
    <property type="evidence" value="ECO:0007669"/>
    <property type="project" value="InterPro"/>
</dbReference>
<dbReference type="RefSeq" id="WP_035375650.1">
    <property type="nucleotide sequence ID" value="NZ_LR215048.1"/>
</dbReference>
<accession>A0A449BBI7</accession>
<dbReference type="EMBL" id="LR215048">
    <property type="protein sequence ID" value="VEU79797.1"/>
    <property type="molecule type" value="Genomic_DNA"/>
</dbReference>
<keyword evidence="3" id="KW-1185">Reference proteome</keyword>
<dbReference type="AlphaFoldDB" id="A0A449BBI7"/>
<dbReference type="InterPro" id="IPR016181">
    <property type="entry name" value="Acyl_CoA_acyltransferase"/>
</dbReference>
<evidence type="ECO:0000259" key="1">
    <source>
        <dbReference type="PROSITE" id="PS51186"/>
    </source>
</evidence>
<evidence type="ECO:0000313" key="3">
    <source>
        <dbReference type="Proteomes" id="UP000289841"/>
    </source>
</evidence>
<dbReference type="CDD" id="cd04301">
    <property type="entry name" value="NAT_SF"/>
    <property type="match status" value="1"/>
</dbReference>
<dbReference type="PROSITE" id="PS51186">
    <property type="entry name" value="GNAT"/>
    <property type="match status" value="1"/>
</dbReference>
<organism evidence="2 3">
    <name type="scientific">Haploplasma axanthum</name>
    <name type="common">Acholeplasma axanthum</name>
    <dbReference type="NCBI Taxonomy" id="29552"/>
    <lineage>
        <taxon>Bacteria</taxon>
        <taxon>Bacillati</taxon>
        <taxon>Mycoplasmatota</taxon>
        <taxon>Mollicutes</taxon>
        <taxon>Acholeplasmatales</taxon>
        <taxon>Acholeplasmataceae</taxon>
        <taxon>Haploplasma</taxon>
    </lineage>
</organism>
<dbReference type="Proteomes" id="UP000289841">
    <property type="component" value="Chromosome"/>
</dbReference>
<gene>
    <name evidence="2" type="ORF">NCTC10138_00159</name>
</gene>